<feature type="chain" id="PRO_5033002881" evidence="1">
    <location>
        <begin position="16"/>
        <end position="99"/>
    </location>
</feature>
<evidence type="ECO:0000313" key="3">
    <source>
        <dbReference type="Proteomes" id="UP000626109"/>
    </source>
</evidence>
<comment type="caution">
    <text evidence="2">The sequence shown here is derived from an EMBL/GenBank/DDBJ whole genome shotgun (WGS) entry which is preliminary data.</text>
</comment>
<dbReference type="EMBL" id="CAJNNW010027716">
    <property type="protein sequence ID" value="CAE8692818.1"/>
    <property type="molecule type" value="Genomic_DNA"/>
</dbReference>
<sequence>MWKEMSMWMLIRVGGIFDATTPVKYLGREYLKVETVDRRGYKVKYLDSCTDVLGVTGCKALTCPGDNTVAVEAGRVGREFELASRHEHSLKKTTATTTT</sequence>
<proteinExistence type="predicted"/>
<dbReference type="Proteomes" id="UP000626109">
    <property type="component" value="Unassembled WGS sequence"/>
</dbReference>
<evidence type="ECO:0000256" key="1">
    <source>
        <dbReference type="SAM" id="SignalP"/>
    </source>
</evidence>
<protein>
    <submittedName>
        <fullName evidence="2">Uncharacterized protein</fullName>
    </submittedName>
</protein>
<accession>A0A813K318</accession>
<organism evidence="2 3">
    <name type="scientific">Polarella glacialis</name>
    <name type="common">Dinoflagellate</name>
    <dbReference type="NCBI Taxonomy" id="89957"/>
    <lineage>
        <taxon>Eukaryota</taxon>
        <taxon>Sar</taxon>
        <taxon>Alveolata</taxon>
        <taxon>Dinophyceae</taxon>
        <taxon>Suessiales</taxon>
        <taxon>Suessiaceae</taxon>
        <taxon>Polarella</taxon>
    </lineage>
</organism>
<name>A0A813K318_POLGL</name>
<feature type="signal peptide" evidence="1">
    <location>
        <begin position="1"/>
        <end position="15"/>
    </location>
</feature>
<reference evidence="2" key="1">
    <citation type="submission" date="2021-02" db="EMBL/GenBank/DDBJ databases">
        <authorList>
            <person name="Dougan E. K."/>
            <person name="Rhodes N."/>
            <person name="Thang M."/>
            <person name="Chan C."/>
        </authorList>
    </citation>
    <scope>NUCLEOTIDE SEQUENCE</scope>
</reference>
<keyword evidence="1" id="KW-0732">Signal</keyword>
<dbReference type="AlphaFoldDB" id="A0A813K318"/>
<evidence type="ECO:0000313" key="2">
    <source>
        <dbReference type="EMBL" id="CAE8692818.1"/>
    </source>
</evidence>
<gene>
    <name evidence="2" type="ORF">PGLA2088_LOCUS28048</name>
</gene>